<feature type="non-terminal residue" evidence="2">
    <location>
        <position position="1"/>
    </location>
</feature>
<evidence type="ECO:0000313" key="3">
    <source>
        <dbReference type="Proteomes" id="UP000051574"/>
    </source>
</evidence>
<keyword evidence="3" id="KW-1185">Reference proteome</keyword>
<dbReference type="Proteomes" id="UP000051574">
    <property type="component" value="Unassembled WGS sequence"/>
</dbReference>
<evidence type="ECO:0000259" key="1">
    <source>
        <dbReference type="Pfam" id="PF08161"/>
    </source>
</evidence>
<dbReference type="InterPro" id="IPR052087">
    <property type="entry name" value="RRP12"/>
</dbReference>
<dbReference type="Pfam" id="PF08161">
    <property type="entry name" value="RRP12_HEAT"/>
    <property type="match status" value="1"/>
</dbReference>
<gene>
    <name evidence="2" type="ORF">AMK59_7163</name>
</gene>
<proteinExistence type="predicted"/>
<dbReference type="AlphaFoldDB" id="A0A0T6AWE6"/>
<dbReference type="PANTHER" id="PTHR48287">
    <property type="entry name" value="ARM REPEAT SUPERFAMILY PROTEIN"/>
    <property type="match status" value="1"/>
</dbReference>
<name>A0A0T6AWE6_9SCAR</name>
<dbReference type="EMBL" id="LJIG01022643">
    <property type="protein sequence ID" value="KRT79475.1"/>
    <property type="molecule type" value="Genomic_DNA"/>
</dbReference>
<reference evidence="2 3" key="1">
    <citation type="submission" date="2015-09" db="EMBL/GenBank/DDBJ databases">
        <title>Draft genome of the scarab beetle Oryctes borbonicus.</title>
        <authorList>
            <person name="Meyer J.M."/>
            <person name="Markov G.V."/>
            <person name="Baskaran P."/>
            <person name="Herrmann M."/>
            <person name="Sommer R.J."/>
            <person name="Roedelsperger C."/>
        </authorList>
    </citation>
    <scope>NUCLEOTIDE SEQUENCE [LARGE SCALE GENOMIC DNA]</scope>
    <source>
        <strain evidence="2">OB123</strain>
        <tissue evidence="2">Whole animal</tissue>
    </source>
</reference>
<dbReference type="InterPro" id="IPR012978">
    <property type="entry name" value="HEAT_RRP12"/>
</dbReference>
<accession>A0A0T6AWE6</accession>
<feature type="domain" description="RRP12 HEAT" evidence="1">
    <location>
        <begin position="2"/>
        <end position="213"/>
    </location>
</feature>
<feature type="non-terminal residue" evidence="2">
    <location>
        <position position="214"/>
    </location>
</feature>
<sequence>GLGYQYLSAWHQVLHVISVLFDVAGRNCADLLTNSLKSLSEIRDSYKFSYNNELEHAVGAAIRSMGPEKVLSIISLQKGNGEFNIDRSWLLPVLRENIKQSTLNCWSASIFPLAIYCQKRAAQLDETNDRIGAHSSELLYEQLWNLLPSFCNAPTDIKTSFKNIARALGTAISDRKELRLAVMASLRKLIAYAKETGDKEDLAEIARFDKNYLP</sequence>
<protein>
    <recommendedName>
        <fullName evidence="1">RRP12 HEAT domain-containing protein</fullName>
    </recommendedName>
</protein>
<organism evidence="2 3">
    <name type="scientific">Oryctes borbonicus</name>
    <dbReference type="NCBI Taxonomy" id="1629725"/>
    <lineage>
        <taxon>Eukaryota</taxon>
        <taxon>Metazoa</taxon>
        <taxon>Ecdysozoa</taxon>
        <taxon>Arthropoda</taxon>
        <taxon>Hexapoda</taxon>
        <taxon>Insecta</taxon>
        <taxon>Pterygota</taxon>
        <taxon>Neoptera</taxon>
        <taxon>Endopterygota</taxon>
        <taxon>Coleoptera</taxon>
        <taxon>Polyphaga</taxon>
        <taxon>Scarabaeiformia</taxon>
        <taxon>Scarabaeidae</taxon>
        <taxon>Dynastinae</taxon>
        <taxon>Oryctes</taxon>
    </lineage>
</organism>
<comment type="caution">
    <text evidence="2">The sequence shown here is derived from an EMBL/GenBank/DDBJ whole genome shotgun (WGS) entry which is preliminary data.</text>
</comment>
<dbReference type="OrthoDB" id="2192888at2759"/>
<dbReference type="GO" id="GO:0005634">
    <property type="term" value="C:nucleus"/>
    <property type="evidence" value="ECO:0007669"/>
    <property type="project" value="UniProtKB-SubCell"/>
</dbReference>
<evidence type="ECO:0000313" key="2">
    <source>
        <dbReference type="EMBL" id="KRT79475.1"/>
    </source>
</evidence>
<dbReference type="PANTHER" id="PTHR48287:SF1">
    <property type="entry name" value="ARM REPEAT SUPERFAMILY PROTEIN"/>
    <property type="match status" value="1"/>
</dbReference>